<dbReference type="AlphaFoldDB" id="A0A450UYH4"/>
<evidence type="ECO:0000313" key="1">
    <source>
        <dbReference type="EMBL" id="VFJ97561.1"/>
    </source>
</evidence>
<accession>A0A450UYH4</accession>
<protein>
    <submittedName>
        <fullName evidence="1">Uncharacterized protein</fullName>
    </submittedName>
</protein>
<proteinExistence type="predicted"/>
<reference evidence="1" key="1">
    <citation type="submission" date="2019-02" db="EMBL/GenBank/DDBJ databases">
        <authorList>
            <person name="Gruber-Vodicka R. H."/>
            <person name="Seah K. B. B."/>
        </authorList>
    </citation>
    <scope>NUCLEOTIDE SEQUENCE</scope>
    <source>
        <strain evidence="1">BECK_M6</strain>
    </source>
</reference>
<sequence>MKYNDGLWRRRIALWLFLFMATVNNPISWAGSDAPFPVENICAEENVAAFDPSLGPVELEYRIIDLPRRTKASRRWRGKLDVIARISSGEKKLVRRLTGIDENGNHRGRYHWFCRTDDKPQHLPAVVVEFPEKCQREIKGTPVPKGKNTVSTNFEAGSVLRYAKGNGPRTDTDGYIPEFWKGLPCDTRLATEGFGKGKGSYALIIGSGNDITARPVHSSSPNDPPTYHYFHLQGLTLPNGARLFPKALRAQGQPSWSPCQELPDKKDSYRCAVDVDPDGLSSPKEFELRLHREHDSQKAEAEIPIREVRPNHRPVALAHFLEDRELPVTHSQGQGWLPALFDDKDCLRRSRSDAESRANQWMRLSRANDPGYSSACVSIPAEALDIEGGKLVRRVDFTEFYRGVALPKLPEAVSWRPGYTLRWKNLPDTCKESKAPGGEEPPRLLFPCKVMKDASYSDKEQWPRFTITDMEKRDVFTAILDLSDLSEPRLFDKRYVYYFASSKELVGRFWDRQIAKGMI</sequence>
<organism evidence="1">
    <name type="scientific">Candidatus Kentrum sp. LFY</name>
    <dbReference type="NCBI Taxonomy" id="2126342"/>
    <lineage>
        <taxon>Bacteria</taxon>
        <taxon>Pseudomonadati</taxon>
        <taxon>Pseudomonadota</taxon>
        <taxon>Gammaproteobacteria</taxon>
        <taxon>Candidatus Kentrum</taxon>
    </lineage>
</organism>
<dbReference type="EMBL" id="CAADFH010000071">
    <property type="protein sequence ID" value="VFJ97561.1"/>
    <property type="molecule type" value="Genomic_DNA"/>
</dbReference>
<gene>
    <name evidence="1" type="ORF">BECKLFY1418A_GA0070994_10712</name>
</gene>
<name>A0A450UYH4_9GAMM</name>